<dbReference type="PROSITE" id="PS50084">
    <property type="entry name" value="KH_TYPE_1"/>
    <property type="match status" value="1"/>
</dbReference>
<dbReference type="PANTHER" id="PTHR12826:SF15">
    <property type="entry name" value="RIBONUCLEASE Y"/>
    <property type="match status" value="1"/>
</dbReference>
<dbReference type="RefSeq" id="WP_184794223.1">
    <property type="nucleotide sequence ID" value="NZ_JACHMY010000001.1"/>
</dbReference>
<evidence type="ECO:0000313" key="9">
    <source>
        <dbReference type="EMBL" id="MBB5834460.1"/>
    </source>
</evidence>
<dbReference type="SUPFAM" id="SSF54791">
    <property type="entry name" value="Eukaryotic type KH-domain (KH-domain type I)"/>
    <property type="match status" value="1"/>
</dbReference>
<dbReference type="GO" id="GO:0003723">
    <property type="term" value="F:RNA binding"/>
    <property type="evidence" value="ECO:0007669"/>
    <property type="project" value="UniProtKB-UniRule"/>
</dbReference>
<keyword evidence="5" id="KW-1133">Transmembrane helix</keyword>
<dbReference type="Proteomes" id="UP000549971">
    <property type="component" value="Unassembled WGS sequence"/>
</dbReference>
<evidence type="ECO:0000256" key="6">
    <source>
        <dbReference type="NCBIfam" id="TIGR03319"/>
    </source>
</evidence>
<dbReference type="Pfam" id="PF00013">
    <property type="entry name" value="KH_1"/>
    <property type="match status" value="1"/>
</dbReference>
<keyword evidence="2 5" id="KW-0255">Endonuclease</keyword>
<feature type="region of interest" description="Disordered" evidence="7">
    <location>
        <begin position="91"/>
        <end position="167"/>
    </location>
</feature>
<comment type="function">
    <text evidence="5">Endoribonuclease that initiates mRNA decay.</text>
</comment>
<keyword evidence="1 5" id="KW-0540">Nuclease</keyword>
<dbReference type="CDD" id="cd00077">
    <property type="entry name" value="HDc"/>
    <property type="match status" value="1"/>
</dbReference>
<evidence type="ECO:0000256" key="3">
    <source>
        <dbReference type="ARBA" id="ARBA00022801"/>
    </source>
</evidence>
<keyword evidence="5" id="KW-0812">Transmembrane</keyword>
<evidence type="ECO:0000256" key="5">
    <source>
        <dbReference type="HAMAP-Rule" id="MF_00335"/>
    </source>
</evidence>
<dbReference type="InterPro" id="IPR006674">
    <property type="entry name" value="HD_domain"/>
</dbReference>
<dbReference type="InterPro" id="IPR004087">
    <property type="entry name" value="KH_dom"/>
</dbReference>
<evidence type="ECO:0000256" key="7">
    <source>
        <dbReference type="SAM" id="MobiDB-lite"/>
    </source>
</evidence>
<dbReference type="Gene3D" id="1.10.3210.10">
    <property type="entry name" value="Hypothetical protein af1432"/>
    <property type="match status" value="1"/>
</dbReference>
<dbReference type="Pfam" id="PF01966">
    <property type="entry name" value="HD"/>
    <property type="match status" value="1"/>
</dbReference>
<evidence type="ECO:0000256" key="1">
    <source>
        <dbReference type="ARBA" id="ARBA00022722"/>
    </source>
</evidence>
<comment type="subcellular location">
    <subcellularLocation>
        <location evidence="5">Cell membrane</location>
        <topology evidence="5">Single-pass membrane protein</topology>
    </subcellularLocation>
</comment>
<dbReference type="NCBIfam" id="TIGR00277">
    <property type="entry name" value="HDIG"/>
    <property type="match status" value="1"/>
</dbReference>
<dbReference type="PROSITE" id="PS51831">
    <property type="entry name" value="HD"/>
    <property type="match status" value="1"/>
</dbReference>
<dbReference type="InterPro" id="IPR022711">
    <property type="entry name" value="RNase_Y_N"/>
</dbReference>
<feature type="domain" description="HD" evidence="8">
    <location>
        <begin position="419"/>
        <end position="512"/>
    </location>
</feature>
<dbReference type="InterPro" id="IPR004088">
    <property type="entry name" value="KH_dom_type_1"/>
</dbReference>
<name>A0A7W9J3G9_9ACTN</name>
<dbReference type="GO" id="GO:0004521">
    <property type="term" value="F:RNA endonuclease activity"/>
    <property type="evidence" value="ECO:0007669"/>
    <property type="project" value="UniProtKB-UniRule"/>
</dbReference>
<keyword evidence="10" id="KW-1185">Reference proteome</keyword>
<dbReference type="EC" id="3.1.-.-" evidence="5 6"/>
<keyword evidence="3 5" id="KW-0378">Hydrolase</keyword>
<evidence type="ECO:0000256" key="4">
    <source>
        <dbReference type="ARBA" id="ARBA00022884"/>
    </source>
</evidence>
<dbReference type="InterPro" id="IPR036612">
    <property type="entry name" value="KH_dom_type_1_sf"/>
</dbReference>
<comment type="similarity">
    <text evidence="5">Belongs to the RNase Y family.</text>
</comment>
<dbReference type="EMBL" id="JACHMY010000001">
    <property type="protein sequence ID" value="MBB5834460.1"/>
    <property type="molecule type" value="Genomic_DNA"/>
</dbReference>
<dbReference type="InterPro" id="IPR006675">
    <property type="entry name" value="HDIG_dom"/>
</dbReference>
<dbReference type="SUPFAM" id="SSF109604">
    <property type="entry name" value="HD-domain/PDEase-like"/>
    <property type="match status" value="1"/>
</dbReference>
<accession>A0A7W9J3G9</accession>
<dbReference type="PANTHER" id="PTHR12826">
    <property type="entry name" value="RIBONUCLEASE Y"/>
    <property type="match status" value="1"/>
</dbReference>
<dbReference type="Pfam" id="PF12072">
    <property type="entry name" value="RNase_Y_N"/>
    <property type="match status" value="1"/>
</dbReference>
<organism evidence="9 10">
    <name type="scientific">Kribbella italica</name>
    <dbReference type="NCBI Taxonomy" id="1540520"/>
    <lineage>
        <taxon>Bacteria</taxon>
        <taxon>Bacillati</taxon>
        <taxon>Actinomycetota</taxon>
        <taxon>Actinomycetes</taxon>
        <taxon>Propionibacteriales</taxon>
        <taxon>Kribbellaceae</taxon>
        <taxon>Kribbella</taxon>
    </lineage>
</organism>
<evidence type="ECO:0000259" key="8">
    <source>
        <dbReference type="PROSITE" id="PS51831"/>
    </source>
</evidence>
<dbReference type="GO" id="GO:0006402">
    <property type="term" value="P:mRNA catabolic process"/>
    <property type="evidence" value="ECO:0007669"/>
    <property type="project" value="UniProtKB-UniRule"/>
</dbReference>
<dbReference type="NCBIfam" id="TIGR03319">
    <property type="entry name" value="RNase_Y"/>
    <property type="match status" value="1"/>
</dbReference>
<dbReference type="GO" id="GO:0016787">
    <property type="term" value="F:hydrolase activity"/>
    <property type="evidence" value="ECO:0007669"/>
    <property type="project" value="UniProtKB-KW"/>
</dbReference>
<dbReference type="InterPro" id="IPR017705">
    <property type="entry name" value="Ribonuclease_Y"/>
</dbReference>
<dbReference type="CDD" id="cd22431">
    <property type="entry name" value="KH-I_RNaseY"/>
    <property type="match status" value="1"/>
</dbReference>
<evidence type="ECO:0000256" key="2">
    <source>
        <dbReference type="ARBA" id="ARBA00022759"/>
    </source>
</evidence>
<gene>
    <name evidence="5" type="primary">rny</name>
    <name evidence="9" type="ORF">HDA39_001194</name>
</gene>
<dbReference type="SMART" id="SM00471">
    <property type="entry name" value="HDc"/>
    <property type="match status" value="1"/>
</dbReference>
<dbReference type="SMART" id="SM00322">
    <property type="entry name" value="KH"/>
    <property type="match status" value="1"/>
</dbReference>
<evidence type="ECO:0000313" key="10">
    <source>
        <dbReference type="Proteomes" id="UP000549971"/>
    </source>
</evidence>
<comment type="caution">
    <text evidence="9">The sequence shown here is derived from an EMBL/GenBank/DDBJ whole genome shotgun (WGS) entry which is preliminary data.</text>
</comment>
<keyword evidence="4 5" id="KW-0694">RNA-binding</keyword>
<sequence>MPQLSAGPYAVISYAATLTATSVGLVVVGLLVVGLLGWIGVTLTRRKGAEVAAAEANAKLEAATAVAEAKSVGDRIRREAEDEVAVIRARAKESEQRTEEVRRQAEQQAEELRRQTEGRAKEIEQRADEVRRQSEDRASEIRREAEQRASVVRREAETEAQSIRDDLREQRLEMERREHRLTEREERLDEQLRGIEERQNELTGQLAELDRQRAEIRDLEDERRRILEGVANLTSEQAKTELVAALEAEAKRHAHTIVRDIERQAQDEGEIKARKIITGAVQRLASEQTSESVVSVVHLPSDDMKGRIIGREGRNIRSFEQTTGVNLIIDDTPEAVLLSCFDPVRRETARLTLDSLVLDGRIHPSRIEEIYERSKGEVAELCLRAAEDAMAEVGITDLHPELVRTMGLLRYRTSYGQNVLKHLIESAHIASMMAAELGLDPQLCKRGAFLHDVGKALTHESEGSHAIVGADLARKYGENDDVVHCIEAHHNEVEVRTVEAVLTQAADAVSGGRPGARRESLEAYVQRLERLEEIAMHHDGVEKVFAMQAGREIRVMVLPDAVDDIAAQVMARDIAKQVEEELTYPGQIRVTVVRESRATEVAK</sequence>
<proteinExistence type="inferred from homology"/>
<feature type="transmembrane region" description="Helical" evidence="5">
    <location>
        <begin position="12"/>
        <end position="39"/>
    </location>
</feature>
<dbReference type="HAMAP" id="MF_00335">
    <property type="entry name" value="RNase_Y"/>
    <property type="match status" value="1"/>
</dbReference>
<dbReference type="AlphaFoldDB" id="A0A7W9J3G9"/>
<reference evidence="9 10" key="1">
    <citation type="submission" date="2020-08" db="EMBL/GenBank/DDBJ databases">
        <title>Sequencing the genomes of 1000 actinobacteria strains.</title>
        <authorList>
            <person name="Klenk H.-P."/>
        </authorList>
    </citation>
    <scope>NUCLEOTIDE SEQUENCE [LARGE SCALE GENOMIC DNA]</scope>
    <source>
        <strain evidence="9 10">DSM 28967</strain>
    </source>
</reference>
<dbReference type="GO" id="GO:0005886">
    <property type="term" value="C:plasma membrane"/>
    <property type="evidence" value="ECO:0007669"/>
    <property type="project" value="UniProtKB-SubCell"/>
</dbReference>
<keyword evidence="5" id="KW-1003">Cell membrane</keyword>
<dbReference type="InterPro" id="IPR003607">
    <property type="entry name" value="HD/PDEase_dom"/>
</dbReference>
<protein>
    <recommendedName>
        <fullName evidence="5 6">Ribonuclease Y</fullName>
        <shortName evidence="5">RNase Y</shortName>
        <ecNumber evidence="5 6">3.1.-.-</ecNumber>
    </recommendedName>
</protein>
<keyword evidence="5" id="KW-0472">Membrane</keyword>